<proteinExistence type="predicted"/>
<dbReference type="EMBL" id="DSLG01000002">
    <property type="protein sequence ID" value="HEA86663.1"/>
    <property type="molecule type" value="Genomic_DNA"/>
</dbReference>
<gene>
    <name evidence="2" type="ORF">ENP94_01455</name>
</gene>
<evidence type="ECO:0000259" key="1">
    <source>
        <dbReference type="Pfam" id="PF22691"/>
    </source>
</evidence>
<name>A0A7C1NBP0_UNCW3</name>
<dbReference type="PANTHER" id="PTHR42870:SF6">
    <property type="entry name" value="ACETYL-COA C-ACYLTRANSFERASE"/>
    <property type="match status" value="1"/>
</dbReference>
<protein>
    <submittedName>
        <fullName evidence="2">Acetyl-CoA acetyltransferase</fullName>
    </submittedName>
</protein>
<dbReference type="GO" id="GO:0016747">
    <property type="term" value="F:acyltransferase activity, transferring groups other than amino-acyl groups"/>
    <property type="evidence" value="ECO:0007669"/>
    <property type="project" value="InterPro"/>
</dbReference>
<dbReference type="AlphaFoldDB" id="A0A7C1NBP0"/>
<dbReference type="PIRSF" id="PIRSF000429">
    <property type="entry name" value="Ac-CoA_Ac_transf"/>
    <property type="match status" value="1"/>
</dbReference>
<feature type="domain" description="Thiolase C-terminal" evidence="1">
    <location>
        <begin position="252"/>
        <end position="382"/>
    </location>
</feature>
<dbReference type="InterPro" id="IPR002155">
    <property type="entry name" value="Thiolase"/>
</dbReference>
<reference evidence="2" key="1">
    <citation type="journal article" date="2020" name="mSystems">
        <title>Genome- and Community-Level Interaction Insights into Carbon Utilization and Element Cycling Functions of Hydrothermarchaeota in Hydrothermal Sediment.</title>
        <authorList>
            <person name="Zhou Z."/>
            <person name="Liu Y."/>
            <person name="Xu W."/>
            <person name="Pan J."/>
            <person name="Luo Z.H."/>
            <person name="Li M."/>
        </authorList>
    </citation>
    <scope>NUCLEOTIDE SEQUENCE [LARGE SCALE GENOMIC DNA]</scope>
    <source>
        <strain evidence="2">SpSt-265</strain>
    </source>
</reference>
<dbReference type="InterPro" id="IPR055140">
    <property type="entry name" value="Thiolase_C_2"/>
</dbReference>
<evidence type="ECO:0000313" key="2">
    <source>
        <dbReference type="EMBL" id="HEA86663.1"/>
    </source>
</evidence>
<keyword evidence="2" id="KW-0808">Transferase</keyword>
<dbReference type="SUPFAM" id="SSF53901">
    <property type="entry name" value="Thiolase-like"/>
    <property type="match status" value="1"/>
</dbReference>
<dbReference type="Pfam" id="PF22691">
    <property type="entry name" value="Thiolase_C_1"/>
    <property type="match status" value="1"/>
</dbReference>
<accession>A0A7C1NBP0</accession>
<dbReference type="InterPro" id="IPR016039">
    <property type="entry name" value="Thiolase-like"/>
</dbReference>
<dbReference type="Gene3D" id="3.40.47.10">
    <property type="match status" value="1"/>
</dbReference>
<comment type="caution">
    <text evidence="2">The sequence shown here is derived from an EMBL/GenBank/DDBJ whole genome shotgun (WGS) entry which is preliminary data.</text>
</comment>
<sequence length="383" mass="41692">MKPKVAIIGIGATPFRSITPDVSYKELMYEAAVKAYHDAGIDPRKDVDTFVTCAEDYIEGTSIFDEYVPDQLGAALRPMHTVAGDGLHGIAAAWLQIITGRFDIAVVEAHAKSSNILSPEGIEMCAQDPVYTRPLRLNSLFIAGLEMNLFSHQYNLNPSHLAAVVIKNRNYAIDNPIAGRAAVVTEQDYMNSPYLATPLKEMDVARPVDGAVVIVLASEKKARELCKKPVWIRSVGWCNGSYSIESRSWEVPEYVTKAATMAYAAAGISCPTKEIDFAEVDDTFSYKEIQHLLALGLVAEKELPWVVTSGRFALDGDIPVNSSGGALGMGYLYEATGLARLYWAVQQLRGDAGKNQLPSCRVGLVQAWRGLPTSSSVVTILES</sequence>
<dbReference type="CDD" id="cd00829">
    <property type="entry name" value="SCP-x_thiolase"/>
    <property type="match status" value="1"/>
</dbReference>
<dbReference type="PANTHER" id="PTHR42870">
    <property type="entry name" value="ACETYL-COA C-ACETYLTRANSFERASE"/>
    <property type="match status" value="1"/>
</dbReference>
<organism evidence="2">
    <name type="scientific">candidate division WOR-3 bacterium</name>
    <dbReference type="NCBI Taxonomy" id="2052148"/>
    <lineage>
        <taxon>Bacteria</taxon>
        <taxon>Bacteria division WOR-3</taxon>
    </lineage>
</organism>